<dbReference type="Proteomes" id="UP000011115">
    <property type="component" value="Unassembled WGS sequence"/>
</dbReference>
<proteinExistence type="predicted"/>
<dbReference type="HOGENOM" id="CLU_2516997_0_0_1"/>
<reference evidence="1" key="2">
    <citation type="submission" date="2015-06" db="UniProtKB">
        <authorList>
            <consortium name="EnsemblPlants"/>
        </authorList>
    </citation>
    <scope>IDENTIFICATION</scope>
    <source>
        <strain evidence="1">DM1-3 516 R44</strain>
    </source>
</reference>
<name>M1A3J0_SOLTU</name>
<evidence type="ECO:0000313" key="1">
    <source>
        <dbReference type="EnsemblPlants" id="PGSC0003DMT400013953"/>
    </source>
</evidence>
<dbReference type="InParanoid" id="M1A3J0"/>
<protein>
    <submittedName>
        <fullName evidence="1">Reverse transcriptase</fullName>
    </submittedName>
</protein>
<dbReference type="PANTHER" id="PTHR46238">
    <property type="entry name" value="REVERSE TRANSCRIPTASE DOMAIN-CONTAINING PROTEIN"/>
    <property type="match status" value="1"/>
</dbReference>
<accession>M1A3J0</accession>
<reference evidence="2" key="1">
    <citation type="journal article" date="2011" name="Nature">
        <title>Genome sequence and analysis of the tuber crop potato.</title>
        <authorList>
            <consortium name="The Potato Genome Sequencing Consortium"/>
        </authorList>
    </citation>
    <scope>NUCLEOTIDE SEQUENCE [LARGE SCALE GENOMIC DNA]</scope>
    <source>
        <strain evidence="2">cv. DM1-3 516 R44</strain>
    </source>
</reference>
<dbReference type="AlphaFoldDB" id="M1A3J0"/>
<keyword evidence="2" id="KW-1185">Reference proteome</keyword>
<dbReference type="EnsemblPlants" id="PGSC0003DMT400013953">
    <property type="protein sequence ID" value="PGSC0003DMT400013953"/>
    <property type="gene ID" value="PGSC0003DMG400005462"/>
</dbReference>
<dbReference type="Gramene" id="PGSC0003DMT400013953">
    <property type="protein sequence ID" value="PGSC0003DMT400013953"/>
    <property type="gene ID" value="PGSC0003DMG400005462"/>
</dbReference>
<dbReference type="PANTHER" id="PTHR46238:SF8">
    <property type="entry name" value="ENDONUCLEASE_EXONUCLEASE_PHOSPHATASE DOMAIN-CONTAINING PROTEIN"/>
    <property type="match status" value="1"/>
</dbReference>
<dbReference type="PaxDb" id="4113-PGSC0003DMT400013953"/>
<sequence length="85" mass="10008">MFSNISHEPKVKIDAQFVPKRENLKYFGSILQRDGEIDDDITHRIGTKWLKWRRISGVICDKNVLLRLKNSYKVMVILTTLLYEA</sequence>
<organism evidence="1 2">
    <name type="scientific">Solanum tuberosum</name>
    <name type="common">Potato</name>
    <dbReference type="NCBI Taxonomy" id="4113"/>
    <lineage>
        <taxon>Eukaryota</taxon>
        <taxon>Viridiplantae</taxon>
        <taxon>Streptophyta</taxon>
        <taxon>Embryophyta</taxon>
        <taxon>Tracheophyta</taxon>
        <taxon>Spermatophyta</taxon>
        <taxon>Magnoliopsida</taxon>
        <taxon>eudicotyledons</taxon>
        <taxon>Gunneridae</taxon>
        <taxon>Pentapetalae</taxon>
        <taxon>asterids</taxon>
        <taxon>lamiids</taxon>
        <taxon>Solanales</taxon>
        <taxon>Solanaceae</taxon>
        <taxon>Solanoideae</taxon>
        <taxon>Solaneae</taxon>
        <taxon>Solanum</taxon>
    </lineage>
</organism>
<evidence type="ECO:0000313" key="2">
    <source>
        <dbReference type="Proteomes" id="UP000011115"/>
    </source>
</evidence>